<evidence type="ECO:0000313" key="1">
    <source>
        <dbReference type="EMBL" id="KAJ8664857.1"/>
    </source>
</evidence>
<organism evidence="1 2">
    <name type="scientific">Eretmocerus hayati</name>
    <dbReference type="NCBI Taxonomy" id="131215"/>
    <lineage>
        <taxon>Eukaryota</taxon>
        <taxon>Metazoa</taxon>
        <taxon>Ecdysozoa</taxon>
        <taxon>Arthropoda</taxon>
        <taxon>Hexapoda</taxon>
        <taxon>Insecta</taxon>
        <taxon>Pterygota</taxon>
        <taxon>Neoptera</taxon>
        <taxon>Endopterygota</taxon>
        <taxon>Hymenoptera</taxon>
        <taxon>Apocrita</taxon>
        <taxon>Proctotrupomorpha</taxon>
        <taxon>Chalcidoidea</taxon>
        <taxon>Aphelinidae</taxon>
        <taxon>Aphelininae</taxon>
        <taxon>Eretmocerus</taxon>
    </lineage>
</organism>
<keyword evidence="2" id="KW-1185">Reference proteome</keyword>
<comment type="caution">
    <text evidence="1">The sequence shown here is derived from an EMBL/GenBank/DDBJ whole genome shotgun (WGS) entry which is preliminary data.</text>
</comment>
<protein>
    <submittedName>
        <fullName evidence="1">Uncharacterized protein</fullName>
    </submittedName>
</protein>
<evidence type="ECO:0000313" key="2">
    <source>
        <dbReference type="Proteomes" id="UP001239111"/>
    </source>
</evidence>
<feature type="non-terminal residue" evidence="1">
    <location>
        <position position="1"/>
    </location>
</feature>
<gene>
    <name evidence="1" type="ORF">QAD02_006519</name>
</gene>
<proteinExistence type="predicted"/>
<dbReference type="EMBL" id="CM056744">
    <property type="protein sequence ID" value="KAJ8664857.1"/>
    <property type="molecule type" value="Genomic_DNA"/>
</dbReference>
<sequence length="614" mass="67574">VVYVDSDGLDYAQTPQGCYFFINGTTKRSGTLRAPLHALPPGTNCTWNVKGNVGDRIWLYFASYSQRDLHTPTENSNTTIQQHQPIDPEVGCTVKLTLWDGAPITGLALAELCDETPRLCAHAALRNSTRSTRPCGSDESYLTLAPSLTIRMETILGTALNTVNFHARFEFVSTLQGGESWTPDNKSSPCSRIWRRVKSGIVTSPRDVRLFGRGGAKKLECRYRIEAAAGERVKLTIHNVSLGEATSCGSEPDPHSGRPRCVKESGSRDAGLTLFEAPWKDVRLPRACLCDNTSALLPLTHTTSGRALEMVFVVDKMTPDEDFDALYFNASFELVRAPECPRKQRLRGEGGELRFVSPPLSRPDIFCEGLPWLVEARDNRSLFVLTWGWLLPLEPSTAQEPEQTVVKCPTSNRLLLYSGWPPRLHKVVCPADPGAREYTVHVFSEEWLGNGDRSMDYPGPPRSPALLLDFVAREPGQAAASWLEISKSRAALRSQLRLLPEREAENGSLVMRDCPHKCPELGACISSSLWCDGHVHCPSGHDEANCGSGARLLKLLPASVWLVAACTSIVTAFACLFTILISRSKARAKRLQYAGTTSKPRRAPTEETLLSTAS</sequence>
<name>A0ACC2N3F7_9HYME</name>
<accession>A0ACC2N3F7</accession>
<reference evidence="1" key="1">
    <citation type="submission" date="2023-04" db="EMBL/GenBank/DDBJ databases">
        <title>A chromosome-level genome assembly of the parasitoid wasp Eretmocerus hayati.</title>
        <authorList>
            <person name="Zhong Y."/>
            <person name="Liu S."/>
            <person name="Liu Y."/>
        </authorList>
    </citation>
    <scope>NUCLEOTIDE SEQUENCE</scope>
    <source>
        <strain evidence="1">ZJU_SS_LIU_2023</strain>
    </source>
</reference>
<dbReference type="Proteomes" id="UP001239111">
    <property type="component" value="Chromosome 4"/>
</dbReference>